<dbReference type="AlphaFoldDB" id="A0AAW6UAT2"/>
<dbReference type="Gene3D" id="1.10.10.1150">
    <property type="entry name" value="Coenzyme PQQ synthesis protein D (PqqD)"/>
    <property type="match status" value="1"/>
</dbReference>
<reference evidence="1" key="1">
    <citation type="submission" date="2023-05" db="EMBL/GenBank/DDBJ databases">
        <title>Mariniplasma microaerophilum sp. nov., a novel anaerobic mollicute isolated from terrestrial mud volcano, Taman Peninsula, Russia.</title>
        <authorList>
            <person name="Khomyakova M.A."/>
            <person name="Merkel A.Y."/>
            <person name="Slobodkin A.I."/>
        </authorList>
    </citation>
    <scope>NUCLEOTIDE SEQUENCE</scope>
    <source>
        <strain evidence="1">M4Ah</strain>
    </source>
</reference>
<accession>A0AAW6UAT2</accession>
<protein>
    <submittedName>
        <fullName evidence="1">PqqD family protein</fullName>
    </submittedName>
</protein>
<evidence type="ECO:0000313" key="1">
    <source>
        <dbReference type="EMBL" id="MDI6453303.1"/>
    </source>
</evidence>
<sequence length="87" mass="9664">MKIKKGYVLKNLSNKHIVVPVGEEAINFSGLITLNESGKLLFETLGNDVSLDDLVSKLLDAYEIDEETARKDATAFVDKLRGKQIIE</sequence>
<dbReference type="Pfam" id="PF05402">
    <property type="entry name" value="PqqD"/>
    <property type="match status" value="1"/>
</dbReference>
<evidence type="ECO:0000313" key="2">
    <source>
        <dbReference type="Proteomes" id="UP001431532"/>
    </source>
</evidence>
<keyword evidence="2" id="KW-1185">Reference proteome</keyword>
<gene>
    <name evidence="1" type="ORF">QJ521_06985</name>
</gene>
<dbReference type="Proteomes" id="UP001431532">
    <property type="component" value="Unassembled WGS sequence"/>
</dbReference>
<dbReference type="InterPro" id="IPR008792">
    <property type="entry name" value="PQQD"/>
</dbReference>
<comment type="caution">
    <text evidence="1">The sequence shown here is derived from an EMBL/GenBank/DDBJ whole genome shotgun (WGS) entry which is preliminary data.</text>
</comment>
<name>A0AAW6UAT2_9MOLU</name>
<organism evidence="1 2">
    <name type="scientific">Peloplasma aerotolerans</name>
    <dbReference type="NCBI Taxonomy" id="3044389"/>
    <lineage>
        <taxon>Bacteria</taxon>
        <taxon>Bacillati</taxon>
        <taxon>Mycoplasmatota</taxon>
        <taxon>Mollicutes</taxon>
        <taxon>Acholeplasmatales</taxon>
        <taxon>Acholeplasmataceae</taxon>
        <taxon>Peloplasma</taxon>
    </lineage>
</organism>
<dbReference type="RefSeq" id="WP_282839734.1">
    <property type="nucleotide sequence ID" value="NZ_JASCXW010000023.1"/>
</dbReference>
<dbReference type="EMBL" id="JASCXW010000023">
    <property type="protein sequence ID" value="MDI6453303.1"/>
    <property type="molecule type" value="Genomic_DNA"/>
</dbReference>
<proteinExistence type="predicted"/>
<dbReference type="InterPro" id="IPR041881">
    <property type="entry name" value="PqqD_sf"/>
</dbReference>